<evidence type="ECO:0000256" key="1">
    <source>
        <dbReference type="SAM" id="Phobius"/>
    </source>
</evidence>
<accession>A0A235B422</accession>
<dbReference type="AlphaFoldDB" id="A0A235B422"/>
<dbReference type="RefSeq" id="WP_094265273.1">
    <property type="nucleotide sequence ID" value="NZ_NOWF01000009.1"/>
</dbReference>
<dbReference type="EMBL" id="NOWF01000009">
    <property type="protein sequence ID" value="OYD06709.1"/>
    <property type="molecule type" value="Genomic_DNA"/>
</dbReference>
<reference evidence="2 3" key="1">
    <citation type="submission" date="2017-07" db="EMBL/GenBank/DDBJ databases">
        <title>The genome sequence of Paludifilum halophilum highlights mechanisms for microbial adaptation to high salt environemnts.</title>
        <authorList>
            <person name="Belbahri L."/>
        </authorList>
    </citation>
    <scope>NUCLEOTIDE SEQUENCE [LARGE SCALE GENOMIC DNA]</scope>
    <source>
        <strain evidence="2 3">DSM 102817</strain>
    </source>
</reference>
<dbReference type="OrthoDB" id="2991264at2"/>
<keyword evidence="1" id="KW-1133">Transmembrane helix</keyword>
<keyword evidence="1" id="KW-0472">Membrane</keyword>
<protein>
    <submittedName>
        <fullName evidence="2">Uncharacterized protein</fullName>
    </submittedName>
</protein>
<comment type="caution">
    <text evidence="2">The sequence shown here is derived from an EMBL/GenBank/DDBJ whole genome shotgun (WGS) entry which is preliminary data.</text>
</comment>
<proteinExistence type="predicted"/>
<keyword evidence="1" id="KW-0812">Transmembrane</keyword>
<organism evidence="2 3">
    <name type="scientific">Paludifilum halophilum</name>
    <dbReference type="NCBI Taxonomy" id="1642702"/>
    <lineage>
        <taxon>Bacteria</taxon>
        <taxon>Bacillati</taxon>
        <taxon>Bacillota</taxon>
        <taxon>Bacilli</taxon>
        <taxon>Bacillales</taxon>
        <taxon>Thermoactinomycetaceae</taxon>
        <taxon>Paludifilum</taxon>
    </lineage>
</organism>
<gene>
    <name evidence="2" type="ORF">CHM34_14105</name>
</gene>
<dbReference type="Proteomes" id="UP000215459">
    <property type="component" value="Unassembled WGS sequence"/>
</dbReference>
<sequence>MAWKPIAADQLNASHLGKPTKIRLKNGKEIYGSIKKVDKKGIWFIPVNRKRAQKQEVRTNFFLFPFLIFLPFGFFTPFILF</sequence>
<name>A0A235B422_9BACL</name>
<evidence type="ECO:0000313" key="2">
    <source>
        <dbReference type="EMBL" id="OYD06709.1"/>
    </source>
</evidence>
<keyword evidence="3" id="KW-1185">Reference proteome</keyword>
<feature type="transmembrane region" description="Helical" evidence="1">
    <location>
        <begin position="59"/>
        <end position="80"/>
    </location>
</feature>
<evidence type="ECO:0000313" key="3">
    <source>
        <dbReference type="Proteomes" id="UP000215459"/>
    </source>
</evidence>